<dbReference type="AlphaFoldDB" id="A0AAN7NK67"/>
<dbReference type="EMBL" id="JAUNZN010000002">
    <property type="protein sequence ID" value="KAK4827054.1"/>
    <property type="molecule type" value="Genomic_DNA"/>
</dbReference>
<proteinExistence type="predicted"/>
<accession>A0AAN7NK67</accession>
<protein>
    <submittedName>
        <fullName evidence="1">Uncharacterized protein</fullName>
    </submittedName>
</protein>
<comment type="caution">
    <text evidence="1">The sequence shown here is derived from an EMBL/GenBank/DDBJ whole genome shotgun (WGS) entry which is preliminary data.</text>
</comment>
<sequence length="90" mass="10235">MASWAVGRLGRAPGRQGKAVKAGKIVASRLSEVILPLCLALQRLLLEHYTQFWAPQYQKDRANRKLIGLNNMMYEEGLREPARFVQPLED</sequence>
<keyword evidence="2" id="KW-1185">Reference proteome</keyword>
<dbReference type="Proteomes" id="UP001333110">
    <property type="component" value="Unassembled WGS sequence"/>
</dbReference>
<gene>
    <name evidence="1" type="ORF">QYF61_013238</name>
</gene>
<name>A0AAN7NK67_MYCAM</name>
<organism evidence="1 2">
    <name type="scientific">Mycteria americana</name>
    <name type="common">Wood stork</name>
    <dbReference type="NCBI Taxonomy" id="33587"/>
    <lineage>
        <taxon>Eukaryota</taxon>
        <taxon>Metazoa</taxon>
        <taxon>Chordata</taxon>
        <taxon>Craniata</taxon>
        <taxon>Vertebrata</taxon>
        <taxon>Euteleostomi</taxon>
        <taxon>Archelosauria</taxon>
        <taxon>Archosauria</taxon>
        <taxon>Dinosauria</taxon>
        <taxon>Saurischia</taxon>
        <taxon>Theropoda</taxon>
        <taxon>Coelurosauria</taxon>
        <taxon>Aves</taxon>
        <taxon>Neognathae</taxon>
        <taxon>Neoaves</taxon>
        <taxon>Aequornithes</taxon>
        <taxon>Ciconiiformes</taxon>
        <taxon>Ciconiidae</taxon>
        <taxon>Mycteria</taxon>
    </lineage>
</organism>
<reference evidence="1 2" key="1">
    <citation type="journal article" date="2023" name="J. Hered.">
        <title>Chromosome-level genome of the wood stork (Mycteria americana) provides insight into avian chromosome evolution.</title>
        <authorList>
            <person name="Flamio R. Jr."/>
            <person name="Ramstad K.M."/>
        </authorList>
    </citation>
    <scope>NUCLEOTIDE SEQUENCE [LARGE SCALE GENOMIC DNA]</scope>
    <source>
        <strain evidence="1">JAX WOST 10</strain>
    </source>
</reference>
<evidence type="ECO:0000313" key="2">
    <source>
        <dbReference type="Proteomes" id="UP001333110"/>
    </source>
</evidence>
<evidence type="ECO:0000313" key="1">
    <source>
        <dbReference type="EMBL" id="KAK4827054.1"/>
    </source>
</evidence>